<proteinExistence type="predicted"/>
<evidence type="ECO:0000313" key="1">
    <source>
        <dbReference type="EMBL" id="JAD54082.1"/>
    </source>
</evidence>
<name>A0A0A9B454_ARUDO</name>
<protein>
    <submittedName>
        <fullName evidence="1">Uncharacterized protein</fullName>
    </submittedName>
</protein>
<reference evidence="1" key="2">
    <citation type="journal article" date="2015" name="Data Brief">
        <title>Shoot transcriptome of the giant reed, Arundo donax.</title>
        <authorList>
            <person name="Barrero R.A."/>
            <person name="Guerrero F.D."/>
            <person name="Moolhuijzen P."/>
            <person name="Goolsby J.A."/>
            <person name="Tidwell J."/>
            <person name="Bellgard S.E."/>
            <person name="Bellgard M.I."/>
        </authorList>
    </citation>
    <scope>NUCLEOTIDE SEQUENCE</scope>
    <source>
        <tissue evidence="1">Shoot tissue taken approximately 20 cm above the soil surface</tissue>
    </source>
</reference>
<accession>A0A0A9B454</accession>
<dbReference type="EMBL" id="GBRH01243813">
    <property type="protein sequence ID" value="JAD54082.1"/>
    <property type="molecule type" value="Transcribed_RNA"/>
</dbReference>
<reference evidence="1" key="1">
    <citation type="submission" date="2014-09" db="EMBL/GenBank/DDBJ databases">
        <authorList>
            <person name="Magalhaes I.L.F."/>
            <person name="Oliveira U."/>
            <person name="Santos F.R."/>
            <person name="Vidigal T.H.D.A."/>
            <person name="Brescovit A.D."/>
            <person name="Santos A.J."/>
        </authorList>
    </citation>
    <scope>NUCLEOTIDE SEQUENCE</scope>
    <source>
        <tissue evidence="1">Shoot tissue taken approximately 20 cm above the soil surface</tissue>
    </source>
</reference>
<organism evidence="1">
    <name type="scientific">Arundo donax</name>
    <name type="common">Giant reed</name>
    <name type="synonym">Donax arundinaceus</name>
    <dbReference type="NCBI Taxonomy" id="35708"/>
    <lineage>
        <taxon>Eukaryota</taxon>
        <taxon>Viridiplantae</taxon>
        <taxon>Streptophyta</taxon>
        <taxon>Embryophyta</taxon>
        <taxon>Tracheophyta</taxon>
        <taxon>Spermatophyta</taxon>
        <taxon>Magnoliopsida</taxon>
        <taxon>Liliopsida</taxon>
        <taxon>Poales</taxon>
        <taxon>Poaceae</taxon>
        <taxon>PACMAD clade</taxon>
        <taxon>Arundinoideae</taxon>
        <taxon>Arundineae</taxon>
        <taxon>Arundo</taxon>
    </lineage>
</organism>
<sequence length="14" mass="1593">MPNLIDFFFSSACT</sequence>